<gene>
    <name evidence="2" type="ORF">UFOVP1102_46</name>
    <name evidence="3" type="ORF">UFOVP1463_27</name>
</gene>
<proteinExistence type="predicted"/>
<accession>A0A6J5QHQ3</accession>
<protein>
    <submittedName>
        <fullName evidence="2">Uncharacterized protein</fullName>
    </submittedName>
</protein>
<keyword evidence="1" id="KW-0175">Coiled coil</keyword>
<dbReference type="EMBL" id="LR797413">
    <property type="protein sequence ID" value="CAB4214142.1"/>
    <property type="molecule type" value="Genomic_DNA"/>
</dbReference>
<evidence type="ECO:0000313" key="2">
    <source>
        <dbReference type="EMBL" id="CAB4184220.1"/>
    </source>
</evidence>
<sequence length="61" mass="7012">MKFAAWNIETLAKLAGELEQENLQLKDLVKQLTVERKEALESVRSLLRDSSVILNRQDSNQ</sequence>
<evidence type="ECO:0000313" key="3">
    <source>
        <dbReference type="EMBL" id="CAB4214142.1"/>
    </source>
</evidence>
<organism evidence="2">
    <name type="scientific">uncultured Caudovirales phage</name>
    <dbReference type="NCBI Taxonomy" id="2100421"/>
    <lineage>
        <taxon>Viruses</taxon>
        <taxon>Duplodnaviria</taxon>
        <taxon>Heunggongvirae</taxon>
        <taxon>Uroviricota</taxon>
        <taxon>Caudoviricetes</taxon>
        <taxon>Peduoviridae</taxon>
        <taxon>Maltschvirus</taxon>
        <taxon>Maltschvirus maltsch</taxon>
    </lineage>
</organism>
<name>A0A6J5QHQ3_9CAUD</name>
<feature type="coiled-coil region" evidence="1">
    <location>
        <begin position="8"/>
        <end position="49"/>
    </location>
</feature>
<dbReference type="EMBL" id="LR797053">
    <property type="protein sequence ID" value="CAB4184220.1"/>
    <property type="molecule type" value="Genomic_DNA"/>
</dbReference>
<reference evidence="2" key="1">
    <citation type="submission" date="2020-05" db="EMBL/GenBank/DDBJ databases">
        <authorList>
            <person name="Chiriac C."/>
            <person name="Salcher M."/>
            <person name="Ghai R."/>
            <person name="Kavagutti S V."/>
        </authorList>
    </citation>
    <scope>NUCLEOTIDE SEQUENCE</scope>
</reference>
<evidence type="ECO:0000256" key="1">
    <source>
        <dbReference type="SAM" id="Coils"/>
    </source>
</evidence>